<dbReference type="SUPFAM" id="SSF48508">
    <property type="entry name" value="Nuclear receptor ligand-binding domain"/>
    <property type="match status" value="1"/>
</dbReference>
<dbReference type="InterPro" id="IPR000536">
    <property type="entry name" value="Nucl_hrmn_rcpt_lig-bd"/>
</dbReference>
<dbReference type="SMART" id="SM00399">
    <property type="entry name" value="ZnF_C4"/>
    <property type="match status" value="1"/>
</dbReference>
<dbReference type="Proteomes" id="UP000314986">
    <property type="component" value="Unassembled WGS sequence"/>
</dbReference>
<dbReference type="FunFam" id="1.10.565.10:FF:000004">
    <property type="entry name" value="Androgen receptor variant"/>
    <property type="match status" value="1"/>
</dbReference>
<keyword evidence="6" id="KW-0754">Steroid-binding</keyword>
<dbReference type="AlphaFoldDB" id="A0A4W3IKG3"/>
<feature type="domain" description="NR LBD" evidence="20">
    <location>
        <begin position="171"/>
        <end position="405"/>
    </location>
</feature>
<dbReference type="GO" id="GO:0043565">
    <property type="term" value="F:sequence-specific DNA binding"/>
    <property type="evidence" value="ECO:0007669"/>
    <property type="project" value="InterPro"/>
</dbReference>
<evidence type="ECO:0000256" key="4">
    <source>
        <dbReference type="ARBA" id="ARBA00016946"/>
    </source>
</evidence>
<evidence type="ECO:0000259" key="20">
    <source>
        <dbReference type="PROSITE" id="PS51843"/>
    </source>
</evidence>
<evidence type="ECO:0000256" key="1">
    <source>
        <dbReference type="ARBA" id="ARBA00004123"/>
    </source>
</evidence>
<evidence type="ECO:0000256" key="13">
    <source>
        <dbReference type="ARBA" id="ARBA00023163"/>
    </source>
</evidence>
<dbReference type="PANTHER" id="PTHR48092">
    <property type="entry name" value="KNIRPS-RELATED PROTEIN-RELATED"/>
    <property type="match status" value="1"/>
</dbReference>
<dbReference type="InterPro" id="IPR013088">
    <property type="entry name" value="Znf_NHR/GATA"/>
</dbReference>
<keyword evidence="7 18" id="KW-0479">Metal-binding</keyword>
<evidence type="ECO:0000256" key="8">
    <source>
        <dbReference type="ARBA" id="ARBA00022771"/>
    </source>
</evidence>
<evidence type="ECO:0000259" key="19">
    <source>
        <dbReference type="PROSITE" id="PS51030"/>
    </source>
</evidence>
<keyword evidence="13 18" id="KW-0804">Transcription</keyword>
<reference evidence="22" key="2">
    <citation type="journal article" date="2007" name="PLoS Biol.">
        <title>Survey sequencing and comparative analysis of the elephant shark (Callorhinchus milii) genome.</title>
        <authorList>
            <person name="Venkatesh B."/>
            <person name="Kirkness E.F."/>
            <person name="Loh Y.H."/>
            <person name="Halpern A.L."/>
            <person name="Lee A.P."/>
            <person name="Johnson J."/>
            <person name="Dandona N."/>
            <person name="Viswanathan L.D."/>
            <person name="Tay A."/>
            <person name="Venter J.C."/>
            <person name="Strausberg R.L."/>
            <person name="Brenner S."/>
        </authorList>
    </citation>
    <scope>NUCLEOTIDE SEQUENCE [LARGE SCALE GENOMIC DNA]</scope>
</reference>
<evidence type="ECO:0000256" key="15">
    <source>
        <dbReference type="ARBA" id="ARBA00023242"/>
    </source>
</evidence>
<evidence type="ECO:0000256" key="16">
    <source>
        <dbReference type="ARBA" id="ARBA00031165"/>
    </source>
</evidence>
<dbReference type="OMA" id="ARTEKNA"/>
<keyword evidence="15 18" id="KW-0539">Nucleus</keyword>
<reference evidence="22" key="3">
    <citation type="journal article" date="2014" name="Nature">
        <title>Elephant shark genome provides unique insights into gnathostome evolution.</title>
        <authorList>
            <consortium name="International Elephant Shark Genome Sequencing Consortium"/>
            <person name="Venkatesh B."/>
            <person name="Lee A.P."/>
            <person name="Ravi V."/>
            <person name="Maurya A.K."/>
            <person name="Lian M.M."/>
            <person name="Swann J.B."/>
            <person name="Ohta Y."/>
            <person name="Flajnik M.F."/>
            <person name="Sutoh Y."/>
            <person name="Kasahara M."/>
            <person name="Hoon S."/>
            <person name="Gangu V."/>
            <person name="Roy S.W."/>
            <person name="Irimia M."/>
            <person name="Korzh V."/>
            <person name="Kondrychyn I."/>
            <person name="Lim Z.W."/>
            <person name="Tay B.H."/>
            <person name="Tohari S."/>
            <person name="Kong K.W."/>
            <person name="Ho S."/>
            <person name="Lorente-Galdos B."/>
            <person name="Quilez J."/>
            <person name="Marques-Bonet T."/>
            <person name="Raney B.J."/>
            <person name="Ingham P.W."/>
            <person name="Tay A."/>
            <person name="Hillier L.W."/>
            <person name="Minx P."/>
            <person name="Boehm T."/>
            <person name="Wilson R.K."/>
            <person name="Brenner S."/>
            <person name="Warren W.C."/>
        </authorList>
    </citation>
    <scope>NUCLEOTIDE SEQUENCE [LARGE SCALE GENOMIC DNA]</scope>
</reference>
<dbReference type="CDD" id="cd06947">
    <property type="entry name" value="NR_LBD_GR_Like"/>
    <property type="match status" value="1"/>
</dbReference>
<evidence type="ECO:0000256" key="11">
    <source>
        <dbReference type="ARBA" id="ARBA00023121"/>
    </source>
</evidence>
<evidence type="ECO:0000256" key="5">
    <source>
        <dbReference type="ARBA" id="ARBA00022490"/>
    </source>
</evidence>
<evidence type="ECO:0000256" key="10">
    <source>
        <dbReference type="ARBA" id="ARBA00023015"/>
    </source>
</evidence>
<accession>A0A4W3IKG3</accession>
<dbReference type="Gene3D" id="3.30.50.10">
    <property type="entry name" value="Erythroid Transcription Factor GATA-1, subunit A"/>
    <property type="match status" value="1"/>
</dbReference>
<dbReference type="GO" id="GO:0004879">
    <property type="term" value="F:nuclear receptor activity"/>
    <property type="evidence" value="ECO:0007669"/>
    <property type="project" value="UniProtKB-ARBA"/>
</dbReference>
<dbReference type="InterPro" id="IPR035500">
    <property type="entry name" value="NHR-like_dom_sf"/>
</dbReference>
<protein>
    <recommendedName>
        <fullName evidence="4">Androgen receptor</fullName>
    </recommendedName>
    <alternativeName>
        <fullName evidence="17">Dihydrotestosterone receptor</fullName>
    </alternativeName>
    <alternativeName>
        <fullName evidence="16">Nuclear receptor subfamily 3 group C member 4</fullName>
    </alternativeName>
</protein>
<dbReference type="Gene3D" id="1.10.565.10">
    <property type="entry name" value="Retinoid X Receptor"/>
    <property type="match status" value="1"/>
</dbReference>
<evidence type="ECO:0000256" key="6">
    <source>
        <dbReference type="ARBA" id="ARBA00022665"/>
    </source>
</evidence>
<evidence type="ECO:0000313" key="21">
    <source>
        <dbReference type="Ensembl" id="ENSCMIP00000027981.1"/>
    </source>
</evidence>
<keyword evidence="12 18" id="KW-0238">DNA-binding</keyword>
<evidence type="ECO:0000256" key="9">
    <source>
        <dbReference type="ARBA" id="ARBA00022833"/>
    </source>
</evidence>
<comment type="similarity">
    <text evidence="3">Belongs to the nuclear hormone receptor family. NR3 subfamily.</text>
</comment>
<dbReference type="PRINTS" id="PR00047">
    <property type="entry name" value="STROIDFINGER"/>
</dbReference>
<dbReference type="InterPro" id="IPR001628">
    <property type="entry name" value="Znf_hrmn_rcpt"/>
</dbReference>
<evidence type="ECO:0000256" key="2">
    <source>
        <dbReference type="ARBA" id="ARBA00004496"/>
    </source>
</evidence>
<evidence type="ECO:0000256" key="17">
    <source>
        <dbReference type="ARBA" id="ARBA00031402"/>
    </source>
</evidence>
<dbReference type="FunFam" id="3.30.50.10:FF:000024">
    <property type="entry name" value="Androgen receptor"/>
    <property type="match status" value="1"/>
</dbReference>
<evidence type="ECO:0000256" key="18">
    <source>
        <dbReference type="RuleBase" id="RU004334"/>
    </source>
</evidence>
<dbReference type="GO" id="GO:0005737">
    <property type="term" value="C:cytoplasm"/>
    <property type="evidence" value="ECO:0007669"/>
    <property type="project" value="UniProtKB-SubCell"/>
</dbReference>
<name>A0A4W3IKG3_CALMI</name>
<reference evidence="22" key="1">
    <citation type="journal article" date="2006" name="Science">
        <title>Ancient noncoding elements conserved in the human genome.</title>
        <authorList>
            <person name="Venkatesh B."/>
            <person name="Kirkness E.F."/>
            <person name="Loh Y.H."/>
            <person name="Halpern A.L."/>
            <person name="Lee A.P."/>
            <person name="Johnson J."/>
            <person name="Dandona N."/>
            <person name="Viswanathan L.D."/>
            <person name="Tay A."/>
            <person name="Venter J.C."/>
            <person name="Strausberg R.L."/>
            <person name="Brenner S."/>
        </authorList>
    </citation>
    <scope>NUCLEOTIDE SEQUENCE [LARGE SCALE GENOMIC DNA]</scope>
</reference>
<dbReference type="Pfam" id="PF00105">
    <property type="entry name" value="zf-C4"/>
    <property type="match status" value="1"/>
</dbReference>
<dbReference type="GO" id="GO:0008270">
    <property type="term" value="F:zinc ion binding"/>
    <property type="evidence" value="ECO:0007669"/>
    <property type="project" value="UniProtKB-KW"/>
</dbReference>
<reference evidence="21" key="5">
    <citation type="submission" date="2025-09" db="UniProtKB">
        <authorList>
            <consortium name="Ensembl"/>
        </authorList>
    </citation>
    <scope>IDENTIFICATION</scope>
</reference>
<dbReference type="GO" id="GO:0005634">
    <property type="term" value="C:nucleus"/>
    <property type="evidence" value="ECO:0007669"/>
    <property type="project" value="UniProtKB-SubCell"/>
</dbReference>
<dbReference type="PROSITE" id="PS00031">
    <property type="entry name" value="NUCLEAR_REC_DBD_1"/>
    <property type="match status" value="1"/>
</dbReference>
<comment type="subcellular location">
    <subcellularLocation>
        <location evidence="2">Cytoplasm</location>
    </subcellularLocation>
    <subcellularLocation>
        <location evidence="1 18">Nucleus</location>
    </subcellularLocation>
</comment>
<dbReference type="PRINTS" id="PR00398">
    <property type="entry name" value="STRDHORMONER"/>
</dbReference>
<keyword evidence="10 18" id="KW-0805">Transcription regulation</keyword>
<dbReference type="PROSITE" id="PS51030">
    <property type="entry name" value="NUCLEAR_REC_DBD_2"/>
    <property type="match status" value="1"/>
</dbReference>
<evidence type="ECO:0000256" key="12">
    <source>
        <dbReference type="ARBA" id="ARBA00023125"/>
    </source>
</evidence>
<dbReference type="SMART" id="SM00430">
    <property type="entry name" value="HOLI"/>
    <property type="match status" value="1"/>
</dbReference>
<gene>
    <name evidence="21" type="primary">LOC103184039</name>
</gene>
<dbReference type="SUPFAM" id="SSF57716">
    <property type="entry name" value="Glucocorticoid receptor-like (DNA-binding domain)"/>
    <property type="match status" value="1"/>
</dbReference>
<dbReference type="InterPro" id="IPR001723">
    <property type="entry name" value="Nuclear_hrmn_rcpt"/>
</dbReference>
<keyword evidence="22" id="KW-1185">Reference proteome</keyword>
<evidence type="ECO:0000313" key="22">
    <source>
        <dbReference type="Proteomes" id="UP000314986"/>
    </source>
</evidence>
<dbReference type="PROSITE" id="PS51843">
    <property type="entry name" value="NR_LBD"/>
    <property type="match status" value="1"/>
</dbReference>
<reference evidence="21" key="4">
    <citation type="submission" date="2025-08" db="UniProtKB">
        <authorList>
            <consortium name="Ensembl"/>
        </authorList>
    </citation>
    <scope>IDENTIFICATION</scope>
</reference>
<dbReference type="FunCoup" id="A0A4W3IKG3">
    <property type="interactions" value="1"/>
</dbReference>
<dbReference type="CDD" id="cd07172">
    <property type="entry name" value="NR_DBD_GR_PR"/>
    <property type="match status" value="1"/>
</dbReference>
<keyword evidence="14 18" id="KW-0675">Receptor</keyword>
<organism evidence="21 22">
    <name type="scientific">Callorhinchus milii</name>
    <name type="common">Ghost shark</name>
    <dbReference type="NCBI Taxonomy" id="7868"/>
    <lineage>
        <taxon>Eukaryota</taxon>
        <taxon>Metazoa</taxon>
        <taxon>Chordata</taxon>
        <taxon>Craniata</taxon>
        <taxon>Vertebrata</taxon>
        <taxon>Chondrichthyes</taxon>
        <taxon>Holocephali</taxon>
        <taxon>Chimaeriformes</taxon>
        <taxon>Callorhinchidae</taxon>
        <taxon>Callorhinchus</taxon>
    </lineage>
</organism>
<keyword evidence="5" id="KW-0963">Cytoplasm</keyword>
<evidence type="ECO:0000256" key="7">
    <source>
        <dbReference type="ARBA" id="ARBA00022723"/>
    </source>
</evidence>
<keyword evidence="9 18" id="KW-0862">Zinc</keyword>
<dbReference type="Pfam" id="PF00104">
    <property type="entry name" value="Hormone_recep"/>
    <property type="match status" value="1"/>
</dbReference>
<dbReference type="InParanoid" id="A0A4W3IKG3"/>
<dbReference type="STRING" id="7868.ENSCMIP00000027981"/>
<keyword evidence="8 18" id="KW-0863">Zinc-finger</keyword>
<keyword evidence="11" id="KW-0446">Lipid-binding</keyword>
<dbReference type="Ensembl" id="ENSCMIT00000028422.1">
    <property type="protein sequence ID" value="ENSCMIP00000027981.1"/>
    <property type="gene ID" value="ENSCMIG00000012168.1"/>
</dbReference>
<evidence type="ECO:0000256" key="14">
    <source>
        <dbReference type="ARBA" id="ARBA00023170"/>
    </source>
</evidence>
<sequence>MPSTSSAPVTWYQPVTYFGYQGGTKGLPDNYAQGYPQYPGLLRQENGRGHFTSGLSLQKLCLICGDEASGCHYGVLTCGSCKVFFKRAVEGQHKYLCAGRNDCIIDKIRRKNCPACRLRKCYQAGMVLGARKLRKFSKLKHIGNNQSTLQPDMTLNMNPLAAPKITVPSARGIQFTPALISILHVIEPEVIFAGYDNTQPDSPNYLLTSLNRLCEKQLVSVVKWAKSVPGFRNLHIDDQMTLIQYSWMGLMVFAMGWRSYKHVKGKMLYFAPDLIFNEQRMQKSAMYDLCIAMRQISQEFIHLQVTQEEYLCMKTLILLNTIPLEGLKSQPYFEEMRRDYIRELSRAISLQEKGALGSPQRLYQLTKLMDSMHELVKKLQQFCLNTFVQSQALSVEFPEMMSEIITTQLPKILAGLVKPLLFHKK</sequence>
<evidence type="ECO:0000256" key="3">
    <source>
        <dbReference type="ARBA" id="ARBA00005413"/>
    </source>
</evidence>
<dbReference type="GO" id="GO:0005496">
    <property type="term" value="F:steroid binding"/>
    <property type="evidence" value="ECO:0007669"/>
    <property type="project" value="UniProtKB-KW"/>
</dbReference>
<feature type="domain" description="Nuclear receptor" evidence="19">
    <location>
        <begin position="58"/>
        <end position="133"/>
    </location>
</feature>
<dbReference type="InterPro" id="IPR050200">
    <property type="entry name" value="Nuclear_hormone_rcpt_NR3"/>
</dbReference>
<dbReference type="GeneTree" id="ENSGT00940000159713"/>
<proteinExistence type="inferred from homology"/>